<dbReference type="AlphaFoldDB" id="A0AA40CRH7"/>
<protein>
    <recommendedName>
        <fullName evidence="3">Dol-P-Man:Man(5)GlcNAc(2)-PP-Dol alpha-1,3-mannosyltransferase</fullName>
    </recommendedName>
</protein>
<comment type="caution">
    <text evidence="1">The sequence shown here is derived from an EMBL/GenBank/DDBJ whole genome shotgun (WGS) entry which is preliminary data.</text>
</comment>
<reference evidence="1" key="1">
    <citation type="submission" date="2023-06" db="EMBL/GenBank/DDBJ databases">
        <title>Genome-scale phylogeny and comparative genomics of the fungal order Sordariales.</title>
        <authorList>
            <consortium name="Lawrence Berkeley National Laboratory"/>
            <person name="Hensen N."/>
            <person name="Bonometti L."/>
            <person name="Westerberg I."/>
            <person name="Brannstrom I.O."/>
            <person name="Guillou S."/>
            <person name="Cros-Aarteil S."/>
            <person name="Calhoun S."/>
            <person name="Haridas S."/>
            <person name="Kuo A."/>
            <person name="Mondo S."/>
            <person name="Pangilinan J."/>
            <person name="Riley R."/>
            <person name="Labutti K."/>
            <person name="Andreopoulos B."/>
            <person name="Lipzen A."/>
            <person name="Chen C."/>
            <person name="Yanf M."/>
            <person name="Daum C."/>
            <person name="Ng V."/>
            <person name="Clum A."/>
            <person name="Steindorff A."/>
            <person name="Ohm R."/>
            <person name="Martin F."/>
            <person name="Silar P."/>
            <person name="Natvig D."/>
            <person name="Lalanne C."/>
            <person name="Gautier V."/>
            <person name="Ament-Velasquez S.L."/>
            <person name="Kruys A."/>
            <person name="Hutchinson M.I."/>
            <person name="Powell A.J."/>
            <person name="Barry K."/>
            <person name="Miller A.N."/>
            <person name="Grigoriev I.V."/>
            <person name="Debuchy R."/>
            <person name="Gladieux P."/>
            <person name="Thoren M.H."/>
            <person name="Johannesson H."/>
        </authorList>
    </citation>
    <scope>NUCLEOTIDE SEQUENCE</scope>
    <source>
        <strain evidence="1">SMH2532-1</strain>
    </source>
</reference>
<keyword evidence="2" id="KW-1185">Reference proteome</keyword>
<organism evidence="1 2">
    <name type="scientific">Cercophora newfieldiana</name>
    <dbReference type="NCBI Taxonomy" id="92897"/>
    <lineage>
        <taxon>Eukaryota</taxon>
        <taxon>Fungi</taxon>
        <taxon>Dikarya</taxon>
        <taxon>Ascomycota</taxon>
        <taxon>Pezizomycotina</taxon>
        <taxon>Sordariomycetes</taxon>
        <taxon>Sordariomycetidae</taxon>
        <taxon>Sordariales</taxon>
        <taxon>Lasiosphaeriaceae</taxon>
        <taxon>Cercophora</taxon>
    </lineage>
</organism>
<sequence length="288" mass="30877">MSSKLSPSLKALINKVAARPGQVPAPPRIQDLYRKIRDEAKERRYGDRSWLILSAAATFTLNSPESLCRLHNVASGSNPDAGLANAETIREVGLKCISFNGIPRTINCLTGFVGNVAGVELAKLEKKASRAVTAENVEATRARGRDLWRSIYVPFDEKLEHKLADAHPDLPVHILGSHYGPLLANPVGDRGGLASIGRNLTSVIAIASLRAQTGVGPQVISHVFGLRKGIEQGTHKEEFAHAAAEAEGIERLASDEGCEWLLNSVDAISGAIGPNFAHHAPLKETSKL</sequence>
<gene>
    <name evidence="1" type="ORF">B0T16DRAFT_408668</name>
</gene>
<dbReference type="Gene3D" id="1.20.1290.10">
    <property type="entry name" value="AhpD-like"/>
    <property type="match status" value="1"/>
</dbReference>
<evidence type="ECO:0000313" key="2">
    <source>
        <dbReference type="Proteomes" id="UP001174936"/>
    </source>
</evidence>
<dbReference type="InterPro" id="IPR029032">
    <property type="entry name" value="AhpD-like"/>
</dbReference>
<name>A0AA40CRH7_9PEZI</name>
<dbReference type="PANTHER" id="PTHR28180">
    <property type="entry name" value="CONSERVED MITOCHONDRIAL PROTEIN-RELATED"/>
    <property type="match status" value="1"/>
</dbReference>
<dbReference type="EMBL" id="JAULSV010000003">
    <property type="protein sequence ID" value="KAK0648726.1"/>
    <property type="molecule type" value="Genomic_DNA"/>
</dbReference>
<evidence type="ECO:0000313" key="1">
    <source>
        <dbReference type="EMBL" id="KAK0648726.1"/>
    </source>
</evidence>
<dbReference type="PANTHER" id="PTHR28180:SF2">
    <property type="entry name" value="PEROXISOMAL PROTEIN 2"/>
    <property type="match status" value="1"/>
</dbReference>
<proteinExistence type="predicted"/>
<dbReference type="InterPro" id="IPR052999">
    <property type="entry name" value="PTS1_Protein"/>
</dbReference>
<accession>A0AA40CRH7</accession>
<evidence type="ECO:0008006" key="3">
    <source>
        <dbReference type="Google" id="ProtNLM"/>
    </source>
</evidence>
<dbReference type="Proteomes" id="UP001174936">
    <property type="component" value="Unassembled WGS sequence"/>
</dbReference>